<accession>A0ACA9TX57</accession>
<protein>
    <submittedName>
        <fullName evidence="1">Uncharacterized protein</fullName>
    </submittedName>
</protein>
<reference evidence="1" key="1">
    <citation type="submission" date="2020-04" db="EMBL/GenBank/DDBJ databases">
        <authorList>
            <person name="Broberg M."/>
        </authorList>
    </citation>
    <scope>NUCLEOTIDE SEQUENCE</scope>
</reference>
<sequence length="559" mass="61750">MSRPEPRPEPHPLALFSLVPLNERAERVLAHLSNQHLVSRVEDGSLGLNIGHVRSISGNDNTLATLGRNGDVTVDSSSISKTQCSFEVDPDTKVIMFYDRSHSQTSQVSGDNATPFGYGRPRKAVVQKDVNDIIGMGGTRLNLLQFKLIWHCTPKNTTKRVKDRESSLLAENPRLAQTIDEADTVLPSQRETRIITSGPEHSRTRYVRGDRLGSGAFGVVYQALDLYTGKHMAVKIIKRPDGPMQQEWGKLKREVQILSSIQHDHIVEYISSQGWNGPQAEIFMGLKEGTLHSLILSRPPTDDFSALATTVLHHMLKAIDFLAKHDIIHRDVKPENILYVSRQEGPHFQLGDFGLSKKGNLATSQVGTPIYQAPETYQAVKQTHKVDVWSLFVTILWTLDVNGFRKESGRQRDPHGVLRIISAAAANPTMGKIREMIAFNPEERASAAQMLVKCFQGEGLSTPRNRIPPLIAPAETGSAAPAAAVHGPSAAQPRAWRRNANQYPATGIENARAPLRPLNDLRNGRRQALGLNYYSVNRAIPGSFPSDATDTSTNAPRKE</sequence>
<organism evidence="1 2">
    <name type="scientific">Clonostachys rosea f. rosea IK726</name>
    <dbReference type="NCBI Taxonomy" id="1349383"/>
    <lineage>
        <taxon>Eukaryota</taxon>
        <taxon>Fungi</taxon>
        <taxon>Dikarya</taxon>
        <taxon>Ascomycota</taxon>
        <taxon>Pezizomycotina</taxon>
        <taxon>Sordariomycetes</taxon>
        <taxon>Hypocreomycetidae</taxon>
        <taxon>Hypocreales</taxon>
        <taxon>Bionectriaceae</taxon>
        <taxon>Clonostachys</taxon>
    </lineage>
</organism>
<proteinExistence type="predicted"/>
<name>A0ACA9TX57_BIOOC</name>
<evidence type="ECO:0000313" key="1">
    <source>
        <dbReference type="EMBL" id="CAG9945523.1"/>
    </source>
</evidence>
<dbReference type="Proteomes" id="UP000836387">
    <property type="component" value="Unassembled WGS sequence"/>
</dbReference>
<dbReference type="EMBL" id="CADEHS020000009">
    <property type="protein sequence ID" value="CAG9945523.1"/>
    <property type="molecule type" value="Genomic_DNA"/>
</dbReference>
<keyword evidence="2" id="KW-1185">Reference proteome</keyword>
<reference evidence="1" key="2">
    <citation type="submission" date="2021-10" db="EMBL/GenBank/DDBJ databases">
        <authorList>
            <person name="Piombo E."/>
        </authorList>
    </citation>
    <scope>NUCLEOTIDE SEQUENCE</scope>
</reference>
<comment type="caution">
    <text evidence="1">The sequence shown here is derived from an EMBL/GenBank/DDBJ whole genome shotgun (WGS) entry which is preliminary data.</text>
</comment>
<evidence type="ECO:0000313" key="2">
    <source>
        <dbReference type="Proteomes" id="UP000836387"/>
    </source>
</evidence>
<gene>
    <name evidence="1" type="ORF">CRV2_00012261</name>
</gene>